<name>A0A4P9Z9I6_9ASCO</name>
<organism evidence="2 3">
    <name type="scientific">Metschnikowia bicuspidata</name>
    <dbReference type="NCBI Taxonomy" id="27322"/>
    <lineage>
        <taxon>Eukaryota</taxon>
        <taxon>Fungi</taxon>
        <taxon>Dikarya</taxon>
        <taxon>Ascomycota</taxon>
        <taxon>Saccharomycotina</taxon>
        <taxon>Pichiomycetes</taxon>
        <taxon>Metschnikowiaceae</taxon>
        <taxon>Metschnikowia</taxon>
    </lineage>
</organism>
<dbReference type="Proteomes" id="UP000268321">
    <property type="component" value="Unassembled WGS sequence"/>
</dbReference>
<feature type="region of interest" description="Disordered" evidence="1">
    <location>
        <begin position="109"/>
        <end position="128"/>
    </location>
</feature>
<gene>
    <name evidence="2" type="ORF">METBISCDRAFT_24295</name>
</gene>
<proteinExistence type="predicted"/>
<reference evidence="3" key="1">
    <citation type="journal article" date="2018" name="Nat. Microbiol.">
        <title>Leveraging single-cell genomics to expand the fungal tree of life.</title>
        <authorList>
            <person name="Ahrendt S.R."/>
            <person name="Quandt C.A."/>
            <person name="Ciobanu D."/>
            <person name="Clum A."/>
            <person name="Salamov A."/>
            <person name="Andreopoulos B."/>
            <person name="Cheng J.F."/>
            <person name="Woyke T."/>
            <person name="Pelin A."/>
            <person name="Henrissat B."/>
            <person name="Reynolds N.K."/>
            <person name="Benny G.L."/>
            <person name="Smith M.E."/>
            <person name="James T.Y."/>
            <person name="Grigoriev I.V."/>
        </authorList>
    </citation>
    <scope>NUCLEOTIDE SEQUENCE [LARGE SCALE GENOMIC DNA]</scope>
    <source>
        <strain evidence="3">Baker2002</strain>
    </source>
</reference>
<feature type="compositionally biased region" description="Polar residues" evidence="1">
    <location>
        <begin position="111"/>
        <end position="127"/>
    </location>
</feature>
<evidence type="ECO:0000313" key="2">
    <source>
        <dbReference type="EMBL" id="RKP29376.1"/>
    </source>
</evidence>
<dbReference type="AlphaFoldDB" id="A0A4P9Z9I6"/>
<evidence type="ECO:0000256" key="1">
    <source>
        <dbReference type="SAM" id="MobiDB-lite"/>
    </source>
</evidence>
<protein>
    <submittedName>
        <fullName evidence="2">Uncharacterized protein</fullName>
    </submittedName>
</protein>
<dbReference type="EMBL" id="ML004491">
    <property type="protein sequence ID" value="RKP29376.1"/>
    <property type="molecule type" value="Genomic_DNA"/>
</dbReference>
<sequence length="323" mass="36359">MPDLTCHLLFSSELFLMTQHLRDGGSAVFNPNLSPSKPRFSSGLEIDRNEECLRNNKIEKLLSQLSDDTEGDYEMDCELRSSNVTNRFNKKSHDAFDLHLDNFLQEPKKPVSSQFDNENKENLSSVVKPSKRKLVDSAPKTLLRKRRTTPPLPKSSMANGILPASLVGNTAIPVLRTTASSKVLETSPQRICVPRSVNLPKQPAIKFQKNNSIFLVDSLTGSVSDATQFGTELNSSNCEGFPLPDDINEVVQIPTNATGSAVPKMAIIRAIYSKRLWNKKLMEAGKIGFYSKREFEEVKLHEKAQMTVYNDEKKVRWSEDLEW</sequence>
<accession>A0A4P9Z9I6</accession>
<keyword evidence="3" id="KW-1185">Reference proteome</keyword>
<dbReference type="OrthoDB" id="3981230at2759"/>
<evidence type="ECO:0000313" key="3">
    <source>
        <dbReference type="Proteomes" id="UP000268321"/>
    </source>
</evidence>